<dbReference type="InterPro" id="IPR010977">
    <property type="entry name" value="Aromatic_deC"/>
</dbReference>
<organism evidence="8 9">
    <name type="scientific">Kocuria coralli</name>
    <dbReference type="NCBI Taxonomy" id="1461025"/>
    <lineage>
        <taxon>Bacteria</taxon>
        <taxon>Bacillati</taxon>
        <taxon>Actinomycetota</taxon>
        <taxon>Actinomycetes</taxon>
        <taxon>Micrococcales</taxon>
        <taxon>Micrococcaceae</taxon>
        <taxon>Kocuria</taxon>
    </lineage>
</organism>
<comment type="similarity">
    <text evidence="2 7">Belongs to the group II decarboxylase family.</text>
</comment>
<dbReference type="GO" id="GO:0006520">
    <property type="term" value="P:amino acid metabolic process"/>
    <property type="evidence" value="ECO:0007669"/>
    <property type="project" value="InterPro"/>
</dbReference>
<keyword evidence="5 7" id="KW-0456">Lyase</keyword>
<evidence type="ECO:0000256" key="7">
    <source>
        <dbReference type="RuleBase" id="RU000382"/>
    </source>
</evidence>
<evidence type="ECO:0000256" key="4">
    <source>
        <dbReference type="ARBA" id="ARBA00022898"/>
    </source>
</evidence>
<dbReference type="Gene3D" id="3.90.1150.10">
    <property type="entry name" value="Aspartate Aminotransferase, domain 1"/>
    <property type="match status" value="1"/>
</dbReference>
<dbReference type="OrthoDB" id="3335676at2"/>
<dbReference type="GO" id="GO:0005737">
    <property type="term" value="C:cytoplasm"/>
    <property type="evidence" value="ECO:0007669"/>
    <property type="project" value="TreeGrafter"/>
</dbReference>
<keyword evidence="3" id="KW-0210">Decarboxylase</keyword>
<evidence type="ECO:0000313" key="9">
    <source>
        <dbReference type="Proteomes" id="UP000325957"/>
    </source>
</evidence>
<dbReference type="Pfam" id="PF00282">
    <property type="entry name" value="Pyridoxal_deC"/>
    <property type="match status" value="1"/>
</dbReference>
<dbReference type="RefSeq" id="WP_158033976.1">
    <property type="nucleotide sequence ID" value="NZ_ML708618.1"/>
</dbReference>
<comment type="cofactor">
    <cofactor evidence="1 6 7">
        <name>pyridoxal 5'-phosphate</name>
        <dbReference type="ChEBI" id="CHEBI:597326"/>
    </cofactor>
</comment>
<dbReference type="GO" id="GO:0004058">
    <property type="term" value="F:aromatic-L-amino-acid decarboxylase activity"/>
    <property type="evidence" value="ECO:0007669"/>
    <property type="project" value="UniProtKB-ARBA"/>
</dbReference>
<evidence type="ECO:0000256" key="5">
    <source>
        <dbReference type="ARBA" id="ARBA00023239"/>
    </source>
</evidence>
<dbReference type="GO" id="GO:0019752">
    <property type="term" value="P:carboxylic acid metabolic process"/>
    <property type="evidence" value="ECO:0007669"/>
    <property type="project" value="InterPro"/>
</dbReference>
<dbReference type="InterPro" id="IPR015424">
    <property type="entry name" value="PyrdxlP-dep_Trfase"/>
</dbReference>
<feature type="modified residue" description="N6-(pyridoxal phosphate)lysine" evidence="6">
    <location>
        <position position="317"/>
    </location>
</feature>
<evidence type="ECO:0000256" key="6">
    <source>
        <dbReference type="PIRSR" id="PIRSR602129-50"/>
    </source>
</evidence>
<proteinExistence type="inferred from homology"/>
<dbReference type="SUPFAM" id="SSF53383">
    <property type="entry name" value="PLP-dependent transferases"/>
    <property type="match status" value="1"/>
</dbReference>
<dbReference type="EMBL" id="SZWF01000010">
    <property type="protein sequence ID" value="KAA9394043.1"/>
    <property type="molecule type" value="Genomic_DNA"/>
</dbReference>
<dbReference type="InterPro" id="IPR002129">
    <property type="entry name" value="PyrdxlP-dep_de-COase"/>
</dbReference>
<dbReference type="PANTHER" id="PTHR45677">
    <property type="entry name" value="GLUTAMATE DECARBOXYLASE-RELATED"/>
    <property type="match status" value="1"/>
</dbReference>
<gene>
    <name evidence="8" type="ORF">FCK90_09025</name>
</gene>
<dbReference type="CDD" id="cd06450">
    <property type="entry name" value="DOPA_deC_like"/>
    <property type="match status" value="1"/>
</dbReference>
<keyword evidence="8" id="KW-0032">Aminotransferase</keyword>
<evidence type="ECO:0000256" key="3">
    <source>
        <dbReference type="ARBA" id="ARBA00022793"/>
    </source>
</evidence>
<sequence length="513" mass="54866">MNSPADPLLHSGTVPDLMRAVTTAAAAGAARLAESTTSHSIATHDELAGLVRSVDLNHPAADFDQALDELDALWLRHAVWFHLPRTTAHLNCPVAVPAVAAEALAATVNTSVDTWDQSTTATLIERRLLAWTAEQIGFPAGADGMFTPGGTMSTLQALLLARDEALEAPSTSPASLGADASSGTESRPVRAARLRILASAESHFSVRTAARILGLDEDAVLTVPVDDGGRMRPRQLRALLEEVRAQNLIPMAVVATAGTTDRGAIDPLSTIAFACQEHGTWLHVDAAYGGGLLTSREHRHLLTGIELADSVTIDFHKTWFQPVSCSAVIVRDARTLRHCTHHAAYLNPADTPEPNQIDRSLQTTRRFDALKLWLTLRTVGAERIGEMLDEVIALAGEVAEAIERDSRFELVCDPALSTVLFRWLPADGSAPDAMVRAIRRRIWESGRATVAETVVGDRPCLKFTLLNPNATRSDLLAVLEYVHEAGLDLLSSSSAASSAASSAPASEITEVTV</sequence>
<dbReference type="Gene3D" id="3.40.640.10">
    <property type="entry name" value="Type I PLP-dependent aspartate aminotransferase-like (Major domain)"/>
    <property type="match status" value="1"/>
</dbReference>
<dbReference type="AlphaFoldDB" id="A0A5J5KWJ4"/>
<dbReference type="PANTHER" id="PTHR45677:SF8">
    <property type="entry name" value="CYSTEINE SULFINIC ACID DECARBOXYLASE"/>
    <property type="match status" value="1"/>
</dbReference>
<evidence type="ECO:0000256" key="1">
    <source>
        <dbReference type="ARBA" id="ARBA00001933"/>
    </source>
</evidence>
<keyword evidence="8" id="KW-0808">Transferase</keyword>
<dbReference type="Proteomes" id="UP000325957">
    <property type="component" value="Unassembled WGS sequence"/>
</dbReference>
<keyword evidence="9" id="KW-1185">Reference proteome</keyword>
<dbReference type="PRINTS" id="PR00800">
    <property type="entry name" value="YHDCRBOXLASE"/>
</dbReference>
<dbReference type="GO" id="GO:0008483">
    <property type="term" value="F:transaminase activity"/>
    <property type="evidence" value="ECO:0007669"/>
    <property type="project" value="UniProtKB-KW"/>
</dbReference>
<dbReference type="InterPro" id="IPR015422">
    <property type="entry name" value="PyrdxlP-dep_Trfase_small"/>
</dbReference>
<dbReference type="GO" id="GO:0030170">
    <property type="term" value="F:pyridoxal phosphate binding"/>
    <property type="evidence" value="ECO:0007669"/>
    <property type="project" value="InterPro"/>
</dbReference>
<reference evidence="8 9" key="1">
    <citation type="submission" date="2019-05" db="EMBL/GenBank/DDBJ databases">
        <title>Kocuria coralli sp. nov., a novel actinobacterium isolated from coral reef seawater.</title>
        <authorList>
            <person name="Li J."/>
        </authorList>
    </citation>
    <scope>NUCLEOTIDE SEQUENCE [LARGE SCALE GENOMIC DNA]</scope>
    <source>
        <strain evidence="8 9">SCSIO 13007</strain>
    </source>
</reference>
<protein>
    <submittedName>
        <fullName evidence="8">Aspartate aminotransferase family protein</fullName>
    </submittedName>
</protein>
<evidence type="ECO:0000256" key="2">
    <source>
        <dbReference type="ARBA" id="ARBA00009533"/>
    </source>
</evidence>
<dbReference type="InterPro" id="IPR015421">
    <property type="entry name" value="PyrdxlP-dep_Trfase_major"/>
</dbReference>
<keyword evidence="4 6" id="KW-0663">Pyridoxal phosphate</keyword>
<comment type="caution">
    <text evidence="8">The sequence shown here is derived from an EMBL/GenBank/DDBJ whole genome shotgun (WGS) entry which is preliminary data.</text>
</comment>
<name>A0A5J5KWJ4_9MICC</name>
<evidence type="ECO:0000313" key="8">
    <source>
        <dbReference type="EMBL" id="KAA9394043.1"/>
    </source>
</evidence>
<accession>A0A5J5KWJ4</accession>